<evidence type="ECO:0000256" key="4">
    <source>
        <dbReference type="ARBA" id="ARBA00022771"/>
    </source>
</evidence>
<dbReference type="AlphaFoldDB" id="A0ABD2PUF7"/>
<comment type="caution">
    <text evidence="11">The sequence shown here is derived from an EMBL/GenBank/DDBJ whole genome shotgun (WGS) entry which is preliminary data.</text>
</comment>
<gene>
    <name evidence="11" type="ORF">Ciccas_010322</name>
</gene>
<dbReference type="Pfam" id="PF13912">
    <property type="entry name" value="zf-C2H2_6"/>
    <property type="match status" value="1"/>
</dbReference>
<evidence type="ECO:0000256" key="7">
    <source>
        <dbReference type="ARBA" id="ARBA00023163"/>
    </source>
</evidence>
<keyword evidence="5" id="KW-0862">Zinc</keyword>
<evidence type="ECO:0000256" key="3">
    <source>
        <dbReference type="ARBA" id="ARBA00022737"/>
    </source>
</evidence>
<dbReference type="InterPro" id="IPR013087">
    <property type="entry name" value="Znf_C2H2_type"/>
</dbReference>
<reference evidence="11 12" key="1">
    <citation type="submission" date="2024-11" db="EMBL/GenBank/DDBJ databases">
        <title>Adaptive evolution of stress response genes in parasites aligns with host niche diversity.</title>
        <authorList>
            <person name="Hahn C."/>
            <person name="Resl P."/>
        </authorList>
    </citation>
    <scope>NUCLEOTIDE SEQUENCE [LARGE SCALE GENOMIC DNA]</scope>
    <source>
        <strain evidence="11">EGGRZ-B1_66</strain>
        <tissue evidence="11">Body</tissue>
    </source>
</reference>
<name>A0ABD2PUF7_9PLAT</name>
<evidence type="ECO:0000256" key="5">
    <source>
        <dbReference type="ARBA" id="ARBA00022833"/>
    </source>
</evidence>
<feature type="domain" description="C2H2-type" evidence="10">
    <location>
        <begin position="16"/>
        <end position="44"/>
    </location>
</feature>
<dbReference type="Pfam" id="PF00096">
    <property type="entry name" value="zf-C2H2"/>
    <property type="match status" value="1"/>
</dbReference>
<dbReference type="EMBL" id="JBJKFK010002436">
    <property type="protein sequence ID" value="KAL3311102.1"/>
    <property type="molecule type" value="Genomic_DNA"/>
</dbReference>
<evidence type="ECO:0000259" key="10">
    <source>
        <dbReference type="PROSITE" id="PS50157"/>
    </source>
</evidence>
<accession>A0ABD2PUF7</accession>
<organism evidence="11 12">
    <name type="scientific">Cichlidogyrus casuarinus</name>
    <dbReference type="NCBI Taxonomy" id="1844966"/>
    <lineage>
        <taxon>Eukaryota</taxon>
        <taxon>Metazoa</taxon>
        <taxon>Spiralia</taxon>
        <taxon>Lophotrochozoa</taxon>
        <taxon>Platyhelminthes</taxon>
        <taxon>Monogenea</taxon>
        <taxon>Monopisthocotylea</taxon>
        <taxon>Dactylogyridea</taxon>
        <taxon>Ancyrocephalidae</taxon>
        <taxon>Cichlidogyrus</taxon>
    </lineage>
</organism>
<feature type="domain" description="C2H2-type" evidence="10">
    <location>
        <begin position="45"/>
        <end position="67"/>
    </location>
</feature>
<evidence type="ECO:0000256" key="8">
    <source>
        <dbReference type="ARBA" id="ARBA00023242"/>
    </source>
</evidence>
<keyword evidence="7" id="KW-0804">Transcription</keyword>
<evidence type="ECO:0000256" key="1">
    <source>
        <dbReference type="ARBA" id="ARBA00004123"/>
    </source>
</evidence>
<proteinExistence type="predicted"/>
<dbReference type="GO" id="GO:0008270">
    <property type="term" value="F:zinc ion binding"/>
    <property type="evidence" value="ECO:0007669"/>
    <property type="project" value="UniProtKB-KW"/>
</dbReference>
<keyword evidence="12" id="KW-1185">Reference proteome</keyword>
<keyword evidence="2" id="KW-0479">Metal-binding</keyword>
<dbReference type="GO" id="GO:0005634">
    <property type="term" value="C:nucleus"/>
    <property type="evidence" value="ECO:0007669"/>
    <property type="project" value="UniProtKB-SubCell"/>
</dbReference>
<evidence type="ECO:0000313" key="12">
    <source>
        <dbReference type="Proteomes" id="UP001626550"/>
    </source>
</evidence>
<dbReference type="Proteomes" id="UP001626550">
    <property type="component" value="Unassembled WGS sequence"/>
</dbReference>
<dbReference type="PANTHER" id="PTHR24394:SF48">
    <property type="entry name" value="ZINC FINGER PROTEIN 771"/>
    <property type="match status" value="1"/>
</dbReference>
<dbReference type="InterPro" id="IPR036236">
    <property type="entry name" value="Znf_C2H2_sf"/>
</dbReference>
<keyword evidence="8" id="KW-0539">Nucleus</keyword>
<dbReference type="Gene3D" id="3.30.160.60">
    <property type="entry name" value="Classic Zinc Finger"/>
    <property type="match status" value="2"/>
</dbReference>
<protein>
    <recommendedName>
        <fullName evidence="10">C2H2-type domain-containing protein</fullName>
    </recommendedName>
</protein>
<dbReference type="PROSITE" id="PS50157">
    <property type="entry name" value="ZINC_FINGER_C2H2_2"/>
    <property type="match status" value="2"/>
</dbReference>
<dbReference type="PANTHER" id="PTHR24394">
    <property type="entry name" value="ZINC FINGER PROTEIN"/>
    <property type="match status" value="1"/>
</dbReference>
<dbReference type="SUPFAM" id="SSF57667">
    <property type="entry name" value="beta-beta-alpha zinc fingers"/>
    <property type="match status" value="1"/>
</dbReference>
<keyword evidence="4 9" id="KW-0863">Zinc-finger</keyword>
<evidence type="ECO:0000256" key="6">
    <source>
        <dbReference type="ARBA" id="ARBA00023015"/>
    </source>
</evidence>
<evidence type="ECO:0000256" key="9">
    <source>
        <dbReference type="PROSITE-ProRule" id="PRU00042"/>
    </source>
</evidence>
<comment type="subcellular location">
    <subcellularLocation>
        <location evidence="1">Nucleus</location>
    </subcellularLocation>
</comment>
<dbReference type="SMART" id="SM00355">
    <property type="entry name" value="ZnF_C2H2"/>
    <property type="match status" value="2"/>
</dbReference>
<dbReference type="PROSITE" id="PS00028">
    <property type="entry name" value="ZINC_FINGER_C2H2_1"/>
    <property type="match status" value="1"/>
</dbReference>
<evidence type="ECO:0000313" key="11">
    <source>
        <dbReference type="EMBL" id="KAL3311102.1"/>
    </source>
</evidence>
<evidence type="ECO:0000256" key="2">
    <source>
        <dbReference type="ARBA" id="ARBA00022723"/>
    </source>
</evidence>
<sequence length="127" mass="14475">MKDCFSCVVAAGTKAFTCVTCGKNFSVQQALRKHVIIQHEGGKPYRCSLCKMCFRSRANMTQHRMLHHQTPISQQSIMPSRSLFNPSHGFNARLKSSPNELSFRDQLSINVKKFASFPNFTTTPWFE</sequence>
<keyword evidence="3" id="KW-0677">Repeat</keyword>
<keyword evidence="6" id="KW-0805">Transcription regulation</keyword>